<gene>
    <name evidence="2" type="primary">tgmA</name>
    <name evidence="2" type="ORF">O1G21_40520</name>
</gene>
<sequence>METRDHDAPWGATRMAPYAETNPVSLLTPVIDPETQIAVIIDGAGHMVELGNYLATSSPSNSTSTNVSSSTQNSTSTSGPDSYDSDNNSDSDNDSDSDHNPSGW</sequence>
<evidence type="ECO:0000313" key="3">
    <source>
        <dbReference type="Proteomes" id="UP001212821"/>
    </source>
</evidence>
<feature type="compositionally biased region" description="Low complexity" evidence="1">
    <location>
        <begin position="56"/>
        <end position="82"/>
    </location>
</feature>
<evidence type="ECO:0000313" key="2">
    <source>
        <dbReference type="EMBL" id="WBP92108.1"/>
    </source>
</evidence>
<feature type="region of interest" description="Disordered" evidence="1">
    <location>
        <begin position="1"/>
        <end position="21"/>
    </location>
</feature>
<name>A0ABY7QH82_9ACTN</name>
<accession>A0ABY7QH82</accession>
<proteinExistence type="predicted"/>
<feature type="compositionally biased region" description="Acidic residues" evidence="1">
    <location>
        <begin position="83"/>
        <end position="95"/>
    </location>
</feature>
<dbReference type="NCBIfam" id="TIGR04186">
    <property type="entry name" value="GRASP_targ"/>
    <property type="match status" value="1"/>
</dbReference>
<evidence type="ECO:0000256" key="1">
    <source>
        <dbReference type="SAM" id="MobiDB-lite"/>
    </source>
</evidence>
<keyword evidence="3" id="KW-1185">Reference proteome</keyword>
<geneLocation type="plasmid" evidence="2 3">
    <name>punmamed3</name>
</geneLocation>
<reference evidence="2 3" key="1">
    <citation type="submission" date="2022-12" db="EMBL/GenBank/DDBJ databases">
        <title>HUAS 3-15.</title>
        <authorList>
            <person name="Mo P."/>
        </authorList>
    </citation>
    <scope>NUCLEOTIDE SEQUENCE [LARGE SCALE GENOMIC DNA]</scope>
    <source>
        <strain evidence="2 3">HUAS 3-15</strain>
        <plasmid evidence="2 3">punmamed3</plasmid>
    </source>
</reference>
<dbReference type="Pfam" id="PF14408">
    <property type="entry name" value="Actino_peptide"/>
    <property type="match status" value="1"/>
</dbReference>
<protein>
    <submittedName>
        <fullName evidence="2">ATP-grasp-modified RiPP</fullName>
    </submittedName>
</protein>
<feature type="region of interest" description="Disordered" evidence="1">
    <location>
        <begin position="54"/>
        <end position="104"/>
    </location>
</feature>
<dbReference type="Proteomes" id="UP001212821">
    <property type="component" value="Plasmid punmamed3"/>
</dbReference>
<dbReference type="EMBL" id="CP115452">
    <property type="protein sequence ID" value="WBP92108.1"/>
    <property type="molecule type" value="Genomic_DNA"/>
</dbReference>
<keyword evidence="2" id="KW-0614">Plasmid</keyword>
<organism evidence="2 3">
    <name type="scientific">Kitasatospora cathayae</name>
    <dbReference type="NCBI Taxonomy" id="3004092"/>
    <lineage>
        <taxon>Bacteria</taxon>
        <taxon>Bacillati</taxon>
        <taxon>Actinomycetota</taxon>
        <taxon>Actinomycetes</taxon>
        <taxon>Kitasatosporales</taxon>
        <taxon>Streptomycetaceae</taxon>
        <taxon>Kitasatospora</taxon>
    </lineage>
</organism>
<dbReference type="InterPro" id="IPR026496">
    <property type="entry name" value="GRASP_targ"/>
</dbReference>
<dbReference type="InterPro" id="IPR025843">
    <property type="entry name" value="Actino_peptide"/>
</dbReference>